<keyword evidence="3" id="KW-0808">Transferase</keyword>
<sequence>MKILYIATSDIHLATFHKPYIKWLSEEGVQVDIAVENRGKLIIENIHVAYYLDFPRSLFNKKLFRSYRKLKRIIDEGEYDVVHCHTPIPSMLTRLAAIKARTKGTKVLYTAHGFHFYKGGPISRWLLYYPSEFILSYYTDAIITINQEDYNYVNNKMLHNASYYIKGIGVNSSRFRPLTESEKKKKRFELGISHDSFVLLYVAEFIPRKNHEFIIRALPKLIKTIPNIKIVFAGKGISLERMKSLAKTLGVSTYIDFLGFRNDVPELSGIADIGVSSSKHEGLGLGLAEEMMCGLPIVASYDRGHKEMIIHGRTGYMFSQGNTDEFISYIRLLYTDDKLRNELGANALEKSMEFRIENSLKSMTNIYKIYLNV</sequence>
<dbReference type="SUPFAM" id="SSF53756">
    <property type="entry name" value="UDP-Glycosyltransferase/glycogen phosphorylase"/>
    <property type="match status" value="1"/>
</dbReference>
<dbReference type="CDD" id="cd03808">
    <property type="entry name" value="GT4_CapM-like"/>
    <property type="match status" value="1"/>
</dbReference>
<evidence type="ECO:0000259" key="2">
    <source>
        <dbReference type="Pfam" id="PF13477"/>
    </source>
</evidence>
<evidence type="ECO:0000313" key="3">
    <source>
        <dbReference type="EMBL" id="MBA6153392.1"/>
    </source>
</evidence>
<feature type="domain" description="Glycosyl transferase family 1" evidence="1">
    <location>
        <begin position="183"/>
        <end position="348"/>
    </location>
</feature>
<dbReference type="AlphaFoldDB" id="A0A7W2M662"/>
<dbReference type="PANTHER" id="PTHR45947:SF3">
    <property type="entry name" value="SULFOQUINOVOSYL TRANSFERASE SQD2"/>
    <property type="match status" value="1"/>
</dbReference>
<dbReference type="Pfam" id="PF00534">
    <property type="entry name" value="Glycos_transf_1"/>
    <property type="match status" value="1"/>
</dbReference>
<name>A0A7W2M662_9FLAO</name>
<reference evidence="3 4" key="1">
    <citation type="submission" date="2020-07" db="EMBL/GenBank/DDBJ databases">
        <title>Bacterium isolated from marine sediment.</title>
        <authorList>
            <person name="Shang D."/>
        </authorList>
    </citation>
    <scope>NUCLEOTIDE SEQUENCE [LARGE SCALE GENOMIC DNA]</scope>
    <source>
        <strain evidence="3 4">F6074</strain>
    </source>
</reference>
<dbReference type="EMBL" id="JACGLT010000008">
    <property type="protein sequence ID" value="MBA6153392.1"/>
    <property type="molecule type" value="Genomic_DNA"/>
</dbReference>
<dbReference type="RefSeq" id="WP_182205685.1">
    <property type="nucleotide sequence ID" value="NZ_JACGLT010000008.1"/>
</dbReference>
<dbReference type="Gene3D" id="3.40.50.2000">
    <property type="entry name" value="Glycogen Phosphorylase B"/>
    <property type="match status" value="2"/>
</dbReference>
<keyword evidence="4" id="KW-1185">Reference proteome</keyword>
<dbReference type="PANTHER" id="PTHR45947">
    <property type="entry name" value="SULFOQUINOVOSYL TRANSFERASE SQD2"/>
    <property type="match status" value="1"/>
</dbReference>
<dbReference type="InterPro" id="IPR028098">
    <property type="entry name" value="Glyco_trans_4-like_N"/>
</dbReference>
<dbReference type="InterPro" id="IPR050194">
    <property type="entry name" value="Glycosyltransferase_grp1"/>
</dbReference>
<organism evidence="3 4">
    <name type="scientific">Gelidibacter maritimus</name>
    <dbReference type="NCBI Taxonomy" id="2761487"/>
    <lineage>
        <taxon>Bacteria</taxon>
        <taxon>Pseudomonadati</taxon>
        <taxon>Bacteroidota</taxon>
        <taxon>Flavobacteriia</taxon>
        <taxon>Flavobacteriales</taxon>
        <taxon>Flavobacteriaceae</taxon>
        <taxon>Gelidibacter</taxon>
    </lineage>
</organism>
<gene>
    <name evidence="3" type="ORF">H3Z82_11690</name>
</gene>
<dbReference type="GO" id="GO:0016757">
    <property type="term" value="F:glycosyltransferase activity"/>
    <property type="evidence" value="ECO:0007669"/>
    <property type="project" value="InterPro"/>
</dbReference>
<feature type="domain" description="Glycosyltransferase subfamily 4-like N-terminal" evidence="2">
    <location>
        <begin position="2"/>
        <end position="145"/>
    </location>
</feature>
<dbReference type="Pfam" id="PF13477">
    <property type="entry name" value="Glyco_trans_4_2"/>
    <property type="match status" value="1"/>
</dbReference>
<evidence type="ECO:0000259" key="1">
    <source>
        <dbReference type="Pfam" id="PF00534"/>
    </source>
</evidence>
<accession>A0A7W2M662</accession>
<dbReference type="Proteomes" id="UP000541857">
    <property type="component" value="Unassembled WGS sequence"/>
</dbReference>
<protein>
    <submittedName>
        <fullName evidence="3">Glycosyltransferase family 4 protein</fullName>
    </submittedName>
</protein>
<comment type="caution">
    <text evidence="3">The sequence shown here is derived from an EMBL/GenBank/DDBJ whole genome shotgun (WGS) entry which is preliminary data.</text>
</comment>
<evidence type="ECO:0000313" key="4">
    <source>
        <dbReference type="Proteomes" id="UP000541857"/>
    </source>
</evidence>
<proteinExistence type="predicted"/>
<dbReference type="InterPro" id="IPR001296">
    <property type="entry name" value="Glyco_trans_1"/>
</dbReference>